<name>Q6H7Z7_ORYSJ</name>
<reference evidence="3" key="1">
    <citation type="journal article" date="2005" name="Nature">
        <title>The map-based sequence of the rice genome.</title>
        <authorList>
            <consortium name="International rice genome sequencing project (IRGSP)"/>
            <person name="Matsumoto T."/>
            <person name="Wu J."/>
            <person name="Kanamori H."/>
            <person name="Katayose Y."/>
            <person name="Fujisawa M."/>
            <person name="Namiki N."/>
            <person name="Mizuno H."/>
            <person name="Yamamoto K."/>
            <person name="Antonio B.A."/>
            <person name="Baba T."/>
            <person name="Sakata K."/>
            <person name="Nagamura Y."/>
            <person name="Aoki H."/>
            <person name="Arikawa K."/>
            <person name="Arita K."/>
            <person name="Bito T."/>
            <person name="Chiden Y."/>
            <person name="Fujitsuka N."/>
            <person name="Fukunaka R."/>
            <person name="Hamada M."/>
            <person name="Harada C."/>
            <person name="Hayashi A."/>
            <person name="Hijishita S."/>
            <person name="Honda M."/>
            <person name="Hosokawa S."/>
            <person name="Ichikawa Y."/>
            <person name="Idonuma A."/>
            <person name="Iijima M."/>
            <person name="Ikeda M."/>
            <person name="Ikeno M."/>
            <person name="Ito K."/>
            <person name="Ito S."/>
            <person name="Ito T."/>
            <person name="Ito Y."/>
            <person name="Ito Y."/>
            <person name="Iwabuchi A."/>
            <person name="Kamiya K."/>
            <person name="Karasawa W."/>
            <person name="Kurita K."/>
            <person name="Katagiri S."/>
            <person name="Kikuta A."/>
            <person name="Kobayashi H."/>
            <person name="Kobayashi N."/>
            <person name="Machita K."/>
            <person name="Maehara T."/>
            <person name="Masukawa M."/>
            <person name="Mizubayashi T."/>
            <person name="Mukai Y."/>
            <person name="Nagasaki H."/>
            <person name="Nagata Y."/>
            <person name="Naito S."/>
            <person name="Nakashima M."/>
            <person name="Nakama Y."/>
            <person name="Nakamichi Y."/>
            <person name="Nakamura M."/>
            <person name="Meguro A."/>
            <person name="Negishi M."/>
            <person name="Ohta I."/>
            <person name="Ohta T."/>
            <person name="Okamoto M."/>
            <person name="Ono N."/>
            <person name="Saji S."/>
            <person name="Sakaguchi M."/>
            <person name="Sakai K."/>
            <person name="Shibata M."/>
            <person name="Shimokawa T."/>
            <person name="Song J."/>
            <person name="Takazaki Y."/>
            <person name="Terasawa K."/>
            <person name="Tsugane M."/>
            <person name="Tsuji K."/>
            <person name="Ueda S."/>
            <person name="Waki K."/>
            <person name="Yamagata H."/>
            <person name="Yamamoto M."/>
            <person name="Yamamoto S."/>
            <person name="Yamane H."/>
            <person name="Yoshiki S."/>
            <person name="Yoshihara R."/>
            <person name="Yukawa K."/>
            <person name="Zhong H."/>
            <person name="Yano M."/>
            <person name="Yuan Q."/>
            <person name="Ouyang S."/>
            <person name="Liu J."/>
            <person name="Jones K.M."/>
            <person name="Gansberger K."/>
            <person name="Moffat K."/>
            <person name="Hill J."/>
            <person name="Bera J."/>
            <person name="Fadrosh D."/>
            <person name="Jin S."/>
            <person name="Johri S."/>
            <person name="Kim M."/>
            <person name="Overton L."/>
            <person name="Reardon M."/>
            <person name="Tsitrin T."/>
            <person name="Vuong H."/>
            <person name="Weaver B."/>
            <person name="Ciecko A."/>
            <person name="Tallon L."/>
            <person name="Jackson J."/>
            <person name="Pai G."/>
            <person name="Aken S.V."/>
            <person name="Utterback T."/>
            <person name="Reidmuller S."/>
            <person name="Feldblyum T."/>
            <person name="Hsiao J."/>
            <person name="Zismann V."/>
            <person name="Iobst S."/>
            <person name="de Vazeille A.R."/>
            <person name="Buell C.R."/>
            <person name="Ying K."/>
            <person name="Li Y."/>
            <person name="Lu T."/>
            <person name="Huang Y."/>
            <person name="Zhao Q."/>
            <person name="Feng Q."/>
            <person name="Zhang L."/>
            <person name="Zhu J."/>
            <person name="Weng Q."/>
            <person name="Mu J."/>
            <person name="Lu Y."/>
            <person name="Fan D."/>
            <person name="Liu Y."/>
            <person name="Guan J."/>
            <person name="Zhang Y."/>
            <person name="Yu S."/>
            <person name="Liu X."/>
            <person name="Zhang Y."/>
            <person name="Hong G."/>
            <person name="Han B."/>
            <person name="Choisne N."/>
            <person name="Demange N."/>
            <person name="Orjeda G."/>
            <person name="Samain S."/>
            <person name="Cattolico L."/>
            <person name="Pelletier E."/>
            <person name="Couloux A."/>
            <person name="Segurens B."/>
            <person name="Wincker P."/>
            <person name="D'Hont A."/>
            <person name="Scarpelli C."/>
            <person name="Weissenbach J."/>
            <person name="Salanoubat M."/>
            <person name="Quetier F."/>
            <person name="Yu Y."/>
            <person name="Kim H.R."/>
            <person name="Rambo T."/>
            <person name="Currie J."/>
            <person name="Collura K."/>
            <person name="Luo M."/>
            <person name="Yang T."/>
            <person name="Ammiraju J.S.S."/>
            <person name="Engler F."/>
            <person name="Soderlund C."/>
            <person name="Wing R.A."/>
            <person name="Palmer L.E."/>
            <person name="de la Bastide M."/>
            <person name="Spiegel L."/>
            <person name="Nascimento L."/>
            <person name="Zutavern T."/>
            <person name="O'Shaughnessy A."/>
            <person name="Dike S."/>
            <person name="Dedhia N."/>
            <person name="Preston R."/>
            <person name="Balija V."/>
            <person name="McCombie W.R."/>
            <person name="Chow T."/>
            <person name="Chen H."/>
            <person name="Chung M."/>
            <person name="Chen C."/>
            <person name="Shaw J."/>
            <person name="Wu H."/>
            <person name="Hsiao K."/>
            <person name="Chao Y."/>
            <person name="Chu M."/>
            <person name="Cheng C."/>
            <person name="Hour A."/>
            <person name="Lee P."/>
            <person name="Lin S."/>
            <person name="Lin Y."/>
            <person name="Liou J."/>
            <person name="Liu S."/>
            <person name="Hsing Y."/>
            <person name="Raghuvanshi S."/>
            <person name="Mohanty A."/>
            <person name="Bharti A.K."/>
            <person name="Gaur A."/>
            <person name="Gupta V."/>
            <person name="Kumar D."/>
            <person name="Ravi V."/>
            <person name="Vij S."/>
            <person name="Kapur A."/>
            <person name="Khurana P."/>
            <person name="Khurana P."/>
            <person name="Khurana J.P."/>
            <person name="Tyagi A.K."/>
            <person name="Gaikwad K."/>
            <person name="Singh A."/>
            <person name="Dalal V."/>
            <person name="Srivastava S."/>
            <person name="Dixit A."/>
            <person name="Pal A.K."/>
            <person name="Ghazi I.A."/>
            <person name="Yadav M."/>
            <person name="Pandit A."/>
            <person name="Bhargava A."/>
            <person name="Sureshbabu K."/>
            <person name="Batra K."/>
            <person name="Sharma T.R."/>
            <person name="Mohapatra T."/>
            <person name="Singh N.K."/>
            <person name="Messing J."/>
            <person name="Nelson A.B."/>
            <person name="Fuks G."/>
            <person name="Kavchok S."/>
            <person name="Keizer G."/>
            <person name="Linton E."/>
            <person name="Llaca V."/>
            <person name="Song R."/>
            <person name="Tanyolac B."/>
            <person name="Young S."/>
            <person name="Ho-Il K."/>
            <person name="Hahn J.H."/>
            <person name="Sangsakoo G."/>
            <person name="Vanavichit A."/>
            <person name="de Mattos Luiz.A.T."/>
            <person name="Zimmer P.D."/>
            <person name="Malone G."/>
            <person name="Dellagostin O."/>
            <person name="de Oliveira A.C."/>
            <person name="Bevan M."/>
            <person name="Bancroft I."/>
            <person name="Minx P."/>
            <person name="Cordum H."/>
            <person name="Wilson R."/>
            <person name="Cheng Z."/>
            <person name="Jin W."/>
            <person name="Jiang J."/>
            <person name="Leong S.A."/>
            <person name="Iwama H."/>
            <person name="Gojobori T."/>
            <person name="Itoh T."/>
            <person name="Niimura Y."/>
            <person name="Fujii Y."/>
            <person name="Habara T."/>
            <person name="Sakai H."/>
            <person name="Sato Y."/>
            <person name="Wilson G."/>
            <person name="Kumar K."/>
            <person name="McCouch S."/>
            <person name="Juretic N."/>
            <person name="Hoen D."/>
            <person name="Wright S."/>
            <person name="Bruskiewich R."/>
            <person name="Bureau T."/>
            <person name="Miyao A."/>
            <person name="Hirochika H."/>
            <person name="Nishikawa T."/>
            <person name="Kadowaki K."/>
            <person name="Sugiura M."/>
            <person name="Burr B."/>
            <person name="Sasaki T."/>
        </authorList>
    </citation>
    <scope>NUCLEOTIDE SEQUENCE [LARGE SCALE GENOMIC DNA]</scope>
    <source>
        <strain evidence="3">cv. Nipponbare</strain>
    </source>
</reference>
<evidence type="ECO:0000256" key="1">
    <source>
        <dbReference type="SAM" id="MobiDB-lite"/>
    </source>
</evidence>
<feature type="region of interest" description="Disordered" evidence="1">
    <location>
        <begin position="36"/>
        <end position="59"/>
    </location>
</feature>
<evidence type="ECO:0000313" key="3">
    <source>
        <dbReference type="Proteomes" id="UP000000763"/>
    </source>
</evidence>
<dbReference type="EMBL" id="AP004093">
    <property type="protein sequence ID" value="BAD25152.1"/>
    <property type="molecule type" value="Genomic_DNA"/>
</dbReference>
<gene>
    <name evidence="2" type="primary">OJ1661_C12.3</name>
</gene>
<organism evidence="2 3">
    <name type="scientific">Oryza sativa subsp. japonica</name>
    <name type="common">Rice</name>
    <dbReference type="NCBI Taxonomy" id="39947"/>
    <lineage>
        <taxon>Eukaryota</taxon>
        <taxon>Viridiplantae</taxon>
        <taxon>Streptophyta</taxon>
        <taxon>Embryophyta</taxon>
        <taxon>Tracheophyta</taxon>
        <taxon>Spermatophyta</taxon>
        <taxon>Magnoliopsida</taxon>
        <taxon>Liliopsida</taxon>
        <taxon>Poales</taxon>
        <taxon>Poaceae</taxon>
        <taxon>BOP clade</taxon>
        <taxon>Oryzoideae</taxon>
        <taxon>Oryzeae</taxon>
        <taxon>Oryzinae</taxon>
        <taxon>Oryza</taxon>
        <taxon>Oryza sativa</taxon>
    </lineage>
</organism>
<dbReference type="Proteomes" id="UP000000763">
    <property type="component" value="Chromosome 2"/>
</dbReference>
<proteinExistence type="predicted"/>
<dbReference type="AlphaFoldDB" id="Q6H7Z7"/>
<accession>Q6H7Z7</accession>
<protein>
    <submittedName>
        <fullName evidence="2">Uncharacterized protein</fullName>
    </submittedName>
</protein>
<evidence type="ECO:0000313" key="2">
    <source>
        <dbReference type="EMBL" id="BAD25152.1"/>
    </source>
</evidence>
<reference evidence="3" key="2">
    <citation type="journal article" date="2008" name="Nucleic Acids Res.">
        <title>The rice annotation project database (RAP-DB): 2008 update.</title>
        <authorList>
            <consortium name="The rice annotation project (RAP)"/>
        </authorList>
    </citation>
    <scope>GENOME REANNOTATION</scope>
    <source>
        <strain evidence="3">cv. Nipponbare</strain>
    </source>
</reference>
<sequence length="222" mass="23841">MRRHDNATIGRARFSPAACLSTADAPSLHRRLTSIGSRAQLHRRPSPASLHVPPPSSRSAGLRYRPPHLVYLRLRWLCPPSVPAFAATGRASSRRGPTTAFSRQRRLASSTISQYSRHATPCIHQTALPHASTGLRSHGLLHLSESPTPDMATWGGGVRGSASGVTGSVPPNTLAARAVSSDGEAVRWGEEVVAWAAKGCPQATLMRTTREPQLNGAEWMEP</sequence>